<dbReference type="Proteomes" id="UP000033423">
    <property type="component" value="Unassembled WGS sequence"/>
</dbReference>
<reference evidence="1 2" key="1">
    <citation type="submission" date="2015-02" db="EMBL/GenBank/DDBJ databases">
        <title>Single-cell genomics of uncultivated deep-branching MTB reveals a conserved set of magnetosome genes.</title>
        <authorList>
            <person name="Kolinko S."/>
            <person name="Richter M."/>
            <person name="Glockner F.O."/>
            <person name="Brachmann A."/>
            <person name="Schuler D."/>
        </authorList>
    </citation>
    <scope>NUCLEOTIDE SEQUENCE [LARGE SCALE GENOMIC DNA]</scope>
    <source>
        <strain evidence="1">TM-1</strain>
    </source>
</reference>
<organism evidence="1 2">
    <name type="scientific">Candidatus Magnetobacterium bavaricum</name>
    <dbReference type="NCBI Taxonomy" id="29290"/>
    <lineage>
        <taxon>Bacteria</taxon>
        <taxon>Pseudomonadati</taxon>
        <taxon>Nitrospirota</taxon>
        <taxon>Thermodesulfovibrionia</taxon>
        <taxon>Thermodesulfovibrionales</taxon>
        <taxon>Candidatus Magnetobacteriaceae</taxon>
        <taxon>Candidatus Magnetobacterium</taxon>
    </lineage>
</organism>
<evidence type="ECO:0000313" key="1">
    <source>
        <dbReference type="EMBL" id="KJU86030.1"/>
    </source>
</evidence>
<proteinExistence type="predicted"/>
<dbReference type="PANTHER" id="PTHR34613">
    <property type="entry name" value="SLL0800 PROTEIN"/>
    <property type="match status" value="1"/>
</dbReference>
<dbReference type="PANTHER" id="PTHR34613:SF1">
    <property type="entry name" value="SLL6017 PROTEIN"/>
    <property type="match status" value="1"/>
</dbReference>
<protein>
    <recommendedName>
        <fullName evidence="3">Transposase (Putative), YhgA-like protein</fullName>
    </recommendedName>
</protein>
<sequence length="329" mass="38320">MQPHITLVTPLLPLLKYAPDFITGIFAGYKFMLTELFIYRYNTIMHQKFDITLKDIIKDMPRIFLKLLTGYDWWEFIDVQFPDVQSRQPDIVIRVRDGRIIHIEVQSTNERIMLGRMFMYAACIYNQYEILPVQIVLYVGKKPLTMQSSVEDGLIKYAYKLVDIRTIDCAQLVVSDDLEDVVLAILCRTDDVDGTIRSILDRFYPLPPKERENYIRKLLYLSELGNLYIKVKMEVMKMPITIDIEDSEVFRDVFMEGELKGELKGRLKGKLEGVLKGVEGMLEIKYGPKGLELMEKVSNIDSIDTLDEFMGLIKKSKSITELRAYLKQR</sequence>
<dbReference type="EMBL" id="LACI01000771">
    <property type="protein sequence ID" value="KJU86030.1"/>
    <property type="molecule type" value="Genomic_DNA"/>
</dbReference>
<gene>
    <name evidence="1" type="ORF">MBAV_001774</name>
</gene>
<name>A0A0F3GVW4_9BACT</name>
<dbReference type="AlphaFoldDB" id="A0A0F3GVW4"/>
<comment type="caution">
    <text evidence="1">The sequence shown here is derived from an EMBL/GenBank/DDBJ whole genome shotgun (WGS) entry which is preliminary data.</text>
</comment>
<evidence type="ECO:0000313" key="2">
    <source>
        <dbReference type="Proteomes" id="UP000033423"/>
    </source>
</evidence>
<evidence type="ECO:0008006" key="3">
    <source>
        <dbReference type="Google" id="ProtNLM"/>
    </source>
</evidence>
<accession>A0A0F3GVW4</accession>
<keyword evidence="2" id="KW-1185">Reference proteome</keyword>